<dbReference type="CDD" id="cd00171">
    <property type="entry name" value="Sec7"/>
    <property type="match status" value="1"/>
</dbReference>
<feature type="region of interest" description="Disordered" evidence="6">
    <location>
        <begin position="1021"/>
        <end position="1065"/>
    </location>
</feature>
<dbReference type="InterPro" id="IPR035999">
    <property type="entry name" value="Sec7_dom_sf"/>
</dbReference>
<keyword evidence="1" id="KW-0813">Transport</keyword>
<dbReference type="Pfam" id="PF12783">
    <property type="entry name" value="Sec7-like_HUS"/>
    <property type="match status" value="1"/>
</dbReference>
<sequence>MSSVKFVVTSLEAIVASKEAQKNKQLVDSARKVLDAIKEQQQLPDPDVVFAPLRLAAKSNNPQLTTTALDCIGKLISYSYFSLPNKEDATPDDGAERAPPLIELAIDTICDCFQGETTAPEIQLQIVKSLLAAVLNDKIVVHGAGLLKAVRQVYNVFLLSRSTANQQVAQGTLTQMVGTVFERVKTRLHMKEARVNLSNQENYSSNTTFEQHGDGANGLNGLSESEARDASPAPPSEDQRSETPENNKKLTLKDLERRKSFDDSALGEGPTTITHVKQPRSGSVSARSATDVSTQDDHDALDAEDEVYIRDAYLVFRSFCNLSTKVLPPDQLYDVRGQPMRSKLLSLHLIHTLLNNNIAVFTSPLCTIKNSKSNEPSSFLQAVKFYLCLSITRNGASSVDRIFDVCCEIFWLMIKFMRSSFKKEVEVILKEIYLALLAQKHAPSTQKLYFVTILNRLCADPRALVEIYLNYDCDQTVDNIYQIIIEDLSRFSTAPVLITSVNEQAYEELRAKSPPASEWQLKTILPPPLTVAHIAPYQEVEPDFPKEYAIKRLSLEALVETLKSLVNWSASVRTDSAPVRTEGESRASLEDTRPSLDPTLNDSASRVETPLPPATPLPEDDPDQLEKEKARKTALMKAIGQFNFKPKKGIKLLLRDGFIPSDSPQDIASFLLKEDKLDKAQIGEYLGEGDQKNIDIMHAFVDSMNFTKKRFVDALRQFLQSFRLPGEAQKIDRFMLKFAERYVMGNPNAFANADTAYVLAYSVILLNTDQHSVKVAKRMSKEEFIKNNRGINDNADLPDEYLLSIYDEIANHEIVLTSERAAAAAAGNTPAAPTGIAAGFGQAFSNVGRDLQREAYMQQSEEISLRSEQLFKSLFKSQRRNASRAGERFIPATSFKHVGPMFDVTWMSFFSALSSQIQKAHNLEVNKLCLEGMRLATKIACLFELSTPREAFISALRNTTNLNNPHDMLAKHVEALKVILDLAQTEGNVLRESWKDILMCISQLDRLQLISGGVDESVIPDVSKARFMPPSRTDTSDSRSSTQSKQRPRQRSNTGPRGFSSEAALESRSEEFIRSVDRIFSNTANLTGEAMVYFAKALTEVSWDEIKVSGSNDSPRTYSLQKIVEISYYNMDRVRFEWSNIWDVLGEHFNRVGCHNNMNIVFFALDSLRQLSMRFMEIEELAGFKFQKDFLKPFEHVLSNSHNVTVKDMVLRCLIQMIQARGDNIRSGWRTMFGVFTVAAREPYESIVNLAYENVNQVYRTKFGVVISQGAFTDLIVCLTEFSKNLKFQKKSLAALELLKSIIPTMLKTPECPLSQKKSQSAGAEKEIKSADALQRSQANTSVEEGYWFPVLFAFHDVLMTGEDLEVRSNALEFFFEALLKYGGGFPPEFWNILWRQQLYPIFLVLRSRPEMTNALNHEELSVWLSTTMIQALRNMITLFTHYFDALEYMLDRFLELLALCICQENDTISRIGSNCLQQLILKNVSKFTPEHWNKIVGAFCQLFERTTAYQLFQASAINSTASIPSLPNGLDFSDNAAPPLEGTVDEKSLKINGSEENGVGTDEDLLHPPLSPKPVDEEVQAPAVPQHLEEFKPQSTGLQQQPVVVTAARRRFFNRIISRCVLQLLMIETVNELFSNDSVYTHIPSAELLRLMGLLKRSFQFARRFNEDKELRMRLWREGFMKQPPNLLKQESGAAAVYISILFRMFADDAPERLQSRPDIEAALVPLCKDIISGYTSLEEESQHRNIVAWRPVVVDVLDGYATFPEDAFKTHISDFYPLAIDLLGKDLTQDLRGALLLVLRRVGEIGLGIEGMTKRKPSRRESAPSTAAEEPVADHEAAARRML</sequence>
<evidence type="ECO:0000259" key="7">
    <source>
        <dbReference type="PROSITE" id="PS50190"/>
    </source>
</evidence>
<dbReference type="FunFam" id="1.10.220.20:FF:000002">
    <property type="entry name" value="Brefeldin A-inhibited guanine nucleotide-exchange protein 1"/>
    <property type="match status" value="1"/>
</dbReference>
<feature type="region of interest" description="Disordered" evidence="6">
    <location>
        <begin position="1815"/>
        <end position="1845"/>
    </location>
</feature>
<dbReference type="GO" id="GO:0005085">
    <property type="term" value="F:guanyl-nucleotide exchange factor activity"/>
    <property type="evidence" value="ECO:0007669"/>
    <property type="project" value="InterPro"/>
</dbReference>
<accession>A0A084AMV7</accession>
<keyword evidence="4" id="KW-0472">Membrane</keyword>
<dbReference type="InterPro" id="IPR000904">
    <property type="entry name" value="Sec7_dom"/>
</dbReference>
<dbReference type="InterPro" id="IPR023394">
    <property type="entry name" value="Sec7_C_sf"/>
</dbReference>
<dbReference type="SUPFAM" id="SSF48425">
    <property type="entry name" value="Sec7 domain"/>
    <property type="match status" value="1"/>
</dbReference>
<evidence type="ECO:0000313" key="9">
    <source>
        <dbReference type="Proteomes" id="UP000028045"/>
    </source>
</evidence>
<reference evidence="8 9" key="1">
    <citation type="journal article" date="2014" name="BMC Genomics">
        <title>Comparative genome sequencing reveals chemotype-specific gene clusters in the toxigenic black mold Stachybotrys.</title>
        <authorList>
            <person name="Semeiks J."/>
            <person name="Borek D."/>
            <person name="Otwinowski Z."/>
            <person name="Grishin N.V."/>
        </authorList>
    </citation>
    <scope>NUCLEOTIDE SEQUENCE [LARGE SCALE GENOMIC DNA]</scope>
    <source>
        <strain evidence="9">CBS 109288 / IBT 7711</strain>
    </source>
</reference>
<evidence type="ECO:0000256" key="4">
    <source>
        <dbReference type="ARBA" id="ARBA00023136"/>
    </source>
</evidence>
<dbReference type="GO" id="GO:0030663">
    <property type="term" value="C:COPI-coated vesicle membrane"/>
    <property type="evidence" value="ECO:0007669"/>
    <property type="project" value="UniProtKB-SubCell"/>
</dbReference>
<feature type="domain" description="SEC7" evidence="7">
    <location>
        <begin position="624"/>
        <end position="812"/>
    </location>
</feature>
<keyword evidence="9" id="KW-1185">Reference proteome</keyword>
<dbReference type="HOGENOM" id="CLU_000691_1_1_1"/>
<name>A0A084AMV7_STACB</name>
<feature type="compositionally biased region" description="Basic and acidic residues" evidence="6">
    <location>
        <begin position="1834"/>
        <end position="1845"/>
    </location>
</feature>
<dbReference type="PANTHER" id="PTHR10663">
    <property type="entry name" value="GUANYL-NUCLEOTIDE EXCHANGE FACTOR"/>
    <property type="match status" value="1"/>
</dbReference>
<dbReference type="Gene3D" id="1.10.220.20">
    <property type="match status" value="1"/>
</dbReference>
<evidence type="ECO:0000256" key="2">
    <source>
        <dbReference type="ARBA" id="ARBA00022490"/>
    </source>
</evidence>
<dbReference type="SMART" id="SM00222">
    <property type="entry name" value="Sec7"/>
    <property type="match status" value="1"/>
</dbReference>
<dbReference type="SUPFAM" id="SSF48371">
    <property type="entry name" value="ARM repeat"/>
    <property type="match status" value="1"/>
</dbReference>
<feature type="compositionally biased region" description="Basic and acidic residues" evidence="6">
    <location>
        <begin position="237"/>
        <end position="262"/>
    </location>
</feature>
<dbReference type="InterPro" id="IPR046455">
    <property type="entry name" value="Sec7/BIG1-like_C"/>
</dbReference>
<dbReference type="GO" id="GO:0015031">
    <property type="term" value="P:protein transport"/>
    <property type="evidence" value="ECO:0007669"/>
    <property type="project" value="UniProtKB-KW"/>
</dbReference>
<dbReference type="PANTHER" id="PTHR10663:SF375">
    <property type="entry name" value="LD29171P"/>
    <property type="match status" value="1"/>
</dbReference>
<keyword evidence="3" id="KW-0653">Protein transport</keyword>
<organism evidence="8 9">
    <name type="scientific">Stachybotrys chartarum (strain CBS 109288 / IBT 7711)</name>
    <name type="common">Toxic black mold</name>
    <name type="synonym">Stilbospora chartarum</name>
    <dbReference type="NCBI Taxonomy" id="1280523"/>
    <lineage>
        <taxon>Eukaryota</taxon>
        <taxon>Fungi</taxon>
        <taxon>Dikarya</taxon>
        <taxon>Ascomycota</taxon>
        <taxon>Pezizomycotina</taxon>
        <taxon>Sordariomycetes</taxon>
        <taxon>Hypocreomycetidae</taxon>
        <taxon>Hypocreales</taxon>
        <taxon>Stachybotryaceae</taxon>
        <taxon>Stachybotrys</taxon>
    </lineage>
</organism>
<gene>
    <name evidence="8" type="ORF">S7711_01931</name>
</gene>
<dbReference type="GO" id="GO:0032012">
    <property type="term" value="P:regulation of ARF protein signal transduction"/>
    <property type="evidence" value="ECO:0007669"/>
    <property type="project" value="InterPro"/>
</dbReference>
<dbReference type="Pfam" id="PF09324">
    <property type="entry name" value="Sec7-like_HDS"/>
    <property type="match status" value="1"/>
</dbReference>
<dbReference type="Proteomes" id="UP000028045">
    <property type="component" value="Unassembled WGS sequence"/>
</dbReference>
<dbReference type="Gene3D" id="1.10.1000.11">
    <property type="entry name" value="Arf Nucleotide-binding Site Opener,domain 2"/>
    <property type="match status" value="1"/>
</dbReference>
<dbReference type="InterPro" id="IPR016024">
    <property type="entry name" value="ARM-type_fold"/>
</dbReference>
<dbReference type="EMBL" id="KL648650">
    <property type="protein sequence ID" value="KEY66636.1"/>
    <property type="molecule type" value="Genomic_DNA"/>
</dbReference>
<feature type="compositionally biased region" description="Polar residues" evidence="6">
    <location>
        <begin position="196"/>
        <end position="210"/>
    </location>
</feature>
<dbReference type="InterPro" id="IPR032691">
    <property type="entry name" value="Mon2/Sec7/BIG1-like_HUS"/>
</dbReference>
<protein>
    <recommendedName>
        <fullName evidence="7">SEC7 domain-containing protein</fullName>
    </recommendedName>
</protein>
<feature type="compositionally biased region" description="Polar residues" evidence="6">
    <location>
        <begin position="271"/>
        <end position="293"/>
    </location>
</feature>
<dbReference type="InterPro" id="IPR032629">
    <property type="entry name" value="DCB_dom"/>
</dbReference>
<evidence type="ECO:0000256" key="1">
    <source>
        <dbReference type="ARBA" id="ARBA00022448"/>
    </source>
</evidence>
<dbReference type="FunFam" id="1.10.1000.11:FF:000003">
    <property type="entry name" value="Brefeldin A-inhibited guanine nucleotide-exchange protein 1"/>
    <property type="match status" value="1"/>
</dbReference>
<evidence type="ECO:0000256" key="5">
    <source>
        <dbReference type="ARBA" id="ARBA00060451"/>
    </source>
</evidence>
<evidence type="ECO:0000256" key="6">
    <source>
        <dbReference type="SAM" id="MobiDB-lite"/>
    </source>
</evidence>
<feature type="compositionally biased region" description="Basic and acidic residues" evidence="6">
    <location>
        <begin position="581"/>
        <end position="594"/>
    </location>
</feature>
<feature type="region of interest" description="Disordered" evidence="6">
    <location>
        <begin position="1543"/>
        <end position="1566"/>
    </location>
</feature>
<evidence type="ECO:0000256" key="3">
    <source>
        <dbReference type="ARBA" id="ARBA00022927"/>
    </source>
</evidence>
<evidence type="ECO:0000313" key="8">
    <source>
        <dbReference type="EMBL" id="KEY66636.1"/>
    </source>
</evidence>
<dbReference type="Pfam" id="PF16213">
    <property type="entry name" value="DCB"/>
    <property type="match status" value="1"/>
</dbReference>
<keyword evidence="2" id="KW-0963">Cytoplasm</keyword>
<dbReference type="Pfam" id="PF01369">
    <property type="entry name" value="Sec7"/>
    <property type="match status" value="1"/>
</dbReference>
<feature type="region of interest" description="Disordered" evidence="6">
    <location>
        <begin position="195"/>
        <end position="298"/>
    </location>
</feature>
<dbReference type="PROSITE" id="PS50190">
    <property type="entry name" value="SEC7"/>
    <property type="match status" value="1"/>
</dbReference>
<dbReference type="Pfam" id="PF20252">
    <property type="entry name" value="BIG2_C"/>
    <property type="match status" value="1"/>
</dbReference>
<proteinExistence type="predicted"/>
<comment type="subcellular location">
    <subcellularLocation>
        <location evidence="5">Cytoplasmic vesicle</location>
        <location evidence="5">COPI-coated vesicle membrane</location>
    </subcellularLocation>
</comment>
<feature type="region of interest" description="Disordered" evidence="6">
    <location>
        <begin position="574"/>
        <end position="629"/>
    </location>
</feature>
<dbReference type="OrthoDB" id="18431at2759"/>
<dbReference type="InterPro" id="IPR015403">
    <property type="entry name" value="Mon2/Sec7/BIG1-like_HDS"/>
</dbReference>